<keyword evidence="3" id="KW-1185">Reference proteome</keyword>
<name>A0AAD6SPA1_9AGAR</name>
<evidence type="ECO:0000313" key="2">
    <source>
        <dbReference type="EMBL" id="KAJ7029950.1"/>
    </source>
</evidence>
<feature type="region of interest" description="Disordered" evidence="1">
    <location>
        <begin position="161"/>
        <end position="180"/>
    </location>
</feature>
<accession>A0AAD6SPA1</accession>
<comment type="caution">
    <text evidence="2">The sequence shown here is derived from an EMBL/GenBank/DDBJ whole genome shotgun (WGS) entry which is preliminary data.</text>
</comment>
<protein>
    <submittedName>
        <fullName evidence="2">Uncharacterized protein</fullName>
    </submittedName>
</protein>
<organism evidence="2 3">
    <name type="scientific">Mycena alexandri</name>
    <dbReference type="NCBI Taxonomy" id="1745969"/>
    <lineage>
        <taxon>Eukaryota</taxon>
        <taxon>Fungi</taxon>
        <taxon>Dikarya</taxon>
        <taxon>Basidiomycota</taxon>
        <taxon>Agaricomycotina</taxon>
        <taxon>Agaricomycetes</taxon>
        <taxon>Agaricomycetidae</taxon>
        <taxon>Agaricales</taxon>
        <taxon>Marasmiineae</taxon>
        <taxon>Mycenaceae</taxon>
        <taxon>Mycena</taxon>
    </lineage>
</organism>
<dbReference type="AlphaFoldDB" id="A0AAD6SPA1"/>
<reference evidence="2" key="1">
    <citation type="submission" date="2023-03" db="EMBL/GenBank/DDBJ databases">
        <title>Massive genome expansion in bonnet fungi (Mycena s.s.) driven by repeated elements and novel gene families across ecological guilds.</title>
        <authorList>
            <consortium name="Lawrence Berkeley National Laboratory"/>
            <person name="Harder C.B."/>
            <person name="Miyauchi S."/>
            <person name="Viragh M."/>
            <person name="Kuo A."/>
            <person name="Thoen E."/>
            <person name="Andreopoulos B."/>
            <person name="Lu D."/>
            <person name="Skrede I."/>
            <person name="Drula E."/>
            <person name="Henrissat B."/>
            <person name="Morin E."/>
            <person name="Kohler A."/>
            <person name="Barry K."/>
            <person name="LaButti K."/>
            <person name="Morin E."/>
            <person name="Salamov A."/>
            <person name="Lipzen A."/>
            <person name="Mereny Z."/>
            <person name="Hegedus B."/>
            <person name="Baldrian P."/>
            <person name="Stursova M."/>
            <person name="Weitz H."/>
            <person name="Taylor A."/>
            <person name="Grigoriev I.V."/>
            <person name="Nagy L.G."/>
            <person name="Martin F."/>
            <person name="Kauserud H."/>
        </authorList>
    </citation>
    <scope>NUCLEOTIDE SEQUENCE</scope>
    <source>
        <strain evidence="2">CBHHK200</strain>
    </source>
</reference>
<sequence>MWSISRHFTKGQHYEVARYPPQVELTLAFAAESNFDILLIKLLDLNRRNVGHAQDLPHHALNSLRQASSKFTADARAPGLESAQRGARIRPPPPRPQQFAPGERETHCRCSGHRRGYGGSLQMDEANSVFSPTGRVPSPRALAHSLGPLTSNYHGVFPNWATTPTAQKGNSPFGPLPPTA</sequence>
<feature type="compositionally biased region" description="Polar residues" evidence="1">
    <location>
        <begin position="161"/>
        <end position="170"/>
    </location>
</feature>
<dbReference type="EMBL" id="JARJCM010000095">
    <property type="protein sequence ID" value="KAJ7029950.1"/>
    <property type="molecule type" value="Genomic_DNA"/>
</dbReference>
<proteinExistence type="predicted"/>
<gene>
    <name evidence="2" type="ORF">C8F04DRAFT_1187125</name>
</gene>
<evidence type="ECO:0000313" key="3">
    <source>
        <dbReference type="Proteomes" id="UP001218188"/>
    </source>
</evidence>
<feature type="region of interest" description="Disordered" evidence="1">
    <location>
        <begin position="72"/>
        <end position="136"/>
    </location>
</feature>
<evidence type="ECO:0000256" key="1">
    <source>
        <dbReference type="SAM" id="MobiDB-lite"/>
    </source>
</evidence>
<dbReference type="Proteomes" id="UP001218188">
    <property type="component" value="Unassembled WGS sequence"/>
</dbReference>